<dbReference type="PANTHER" id="PTHR32379:SF1">
    <property type="entry name" value="GUANIDINOACETATE N-METHYLTRANSFERASE"/>
    <property type="match status" value="1"/>
</dbReference>
<keyword evidence="6" id="KW-0949">S-adenosyl-L-methionine</keyword>
<accession>A0A9P6NF65</accession>
<comment type="similarity">
    <text evidence="8">Belongs to the class I-like SAM-binding methyltransferase superfamily. RMT2 methyltransferase family.</text>
</comment>
<dbReference type="InterPro" id="IPR029063">
    <property type="entry name" value="SAM-dependent_MTases_sf"/>
</dbReference>
<dbReference type="PROSITE" id="PS51559">
    <property type="entry name" value="SAM_RMT2"/>
    <property type="match status" value="1"/>
</dbReference>
<dbReference type="SMART" id="SM00248">
    <property type="entry name" value="ANK"/>
    <property type="match status" value="1"/>
</dbReference>
<dbReference type="EC" id="2.1.1.-" evidence="8"/>
<evidence type="ECO:0000256" key="6">
    <source>
        <dbReference type="ARBA" id="ARBA00022691"/>
    </source>
</evidence>
<evidence type="ECO:0000259" key="10">
    <source>
        <dbReference type="PROSITE" id="PS51559"/>
    </source>
</evidence>
<dbReference type="OrthoDB" id="19014at2759"/>
<dbReference type="PIRSF" id="PIRSF038148">
    <property type="entry name" value="Arginine_N-mtfrase-2"/>
    <property type="match status" value="1"/>
</dbReference>
<dbReference type="GO" id="GO:0005634">
    <property type="term" value="C:nucleus"/>
    <property type="evidence" value="ECO:0007669"/>
    <property type="project" value="UniProtKB-SubCell"/>
</dbReference>
<evidence type="ECO:0000256" key="5">
    <source>
        <dbReference type="ARBA" id="ARBA00022679"/>
    </source>
</evidence>
<dbReference type="PANTHER" id="PTHR32379">
    <property type="entry name" value="GUANIDINOACETATE N-METHYLTRANSFERASE"/>
    <property type="match status" value="1"/>
</dbReference>
<proteinExistence type="inferred from homology"/>
<evidence type="ECO:0000313" key="11">
    <source>
        <dbReference type="EMBL" id="KAG0144929.1"/>
    </source>
</evidence>
<comment type="subunit">
    <text evidence="2 8">Monomer.</text>
</comment>
<comment type="subcellular location">
    <subcellularLocation>
        <location evidence="8">Cytoplasm</location>
    </subcellularLocation>
    <subcellularLocation>
        <location evidence="8">Nucleus</location>
    </subcellularLocation>
</comment>
<evidence type="ECO:0000256" key="3">
    <source>
        <dbReference type="ARBA" id="ARBA00022490"/>
    </source>
</evidence>
<dbReference type="EMBL" id="MU167286">
    <property type="protein sequence ID" value="KAG0144929.1"/>
    <property type="molecule type" value="Genomic_DNA"/>
</dbReference>
<evidence type="ECO:0000256" key="1">
    <source>
        <dbReference type="ARBA" id="ARBA00002207"/>
    </source>
</evidence>
<dbReference type="GO" id="GO:0032259">
    <property type="term" value="P:methylation"/>
    <property type="evidence" value="ECO:0007669"/>
    <property type="project" value="UniProtKB-KW"/>
</dbReference>
<dbReference type="Gene3D" id="3.40.50.150">
    <property type="entry name" value="Vaccinia Virus protein VP39"/>
    <property type="match status" value="1"/>
</dbReference>
<evidence type="ECO:0000256" key="7">
    <source>
        <dbReference type="ARBA" id="ARBA00023242"/>
    </source>
</evidence>
<dbReference type="GO" id="GO:0005737">
    <property type="term" value="C:cytoplasm"/>
    <property type="evidence" value="ECO:0007669"/>
    <property type="project" value="UniProtKB-SubCell"/>
</dbReference>
<dbReference type="InterPro" id="IPR051038">
    <property type="entry name" value="RMT2/GAMT_Mtase"/>
</dbReference>
<dbReference type="GO" id="GO:0019702">
    <property type="term" value="F:protein arginine N5-methyltransferase activity"/>
    <property type="evidence" value="ECO:0007669"/>
    <property type="project" value="TreeGrafter"/>
</dbReference>
<dbReference type="InterPro" id="IPR026480">
    <property type="entry name" value="RMT2_dom"/>
</dbReference>
<feature type="repeat" description="ANK" evidence="9">
    <location>
        <begin position="66"/>
        <end position="98"/>
    </location>
</feature>
<dbReference type="Pfam" id="PF12796">
    <property type="entry name" value="Ank_2"/>
    <property type="match status" value="1"/>
</dbReference>
<comment type="function">
    <text evidence="1 8">S-adenosyl-L-methionine-dependent protein-arginine N-methyltransferase that methylates the delta-nitrogen atom of arginine residues to form N5-methylarginine (type IV) in target proteins. Monomethylates ribosomal protein L12.</text>
</comment>
<keyword evidence="12" id="KW-1185">Reference proteome</keyword>
<evidence type="ECO:0000256" key="4">
    <source>
        <dbReference type="ARBA" id="ARBA00022603"/>
    </source>
</evidence>
<keyword evidence="3 8" id="KW-0963">Cytoplasm</keyword>
<dbReference type="AlphaFoldDB" id="A0A9P6NF65"/>
<sequence>MSSPRTQSVASTDESCARSTYIRDLPEQEQALARGLLQACEKSDVKEVARLLDCDQLPSFSLQDDDGWTALHYAATSSSTEVIKLLLGAGALWAMTDHLGHTAGDVAFSMNDKPMYDLFCDHGFRAEMLRRALDAKLSLSDDSSVPMKSRTEVTTASDNAAFLASRLTYQTNSTGQAVCMDSEGNGVMLGWEDNIMRQTAERLCEHQKNCENFELSVLNVGFGLGLVDSYLQTHSPHRHVIIEPHPDVLRFMEQNGWHLKPGVEIYRGRWQAFFEEVEAGKIVANFDAIYWDTFSENYDDLKEVFDRVFNMLSGPNSRFSWFHGLGATSATLYEIYTRIAELDLHEAGFKTIWHEVDVEGGEAIWEGIKRRYWNIPTPYRLPICMYDM</sequence>
<dbReference type="InterPro" id="IPR017408">
    <property type="entry name" value="Arginine_N-MeTrfase_2"/>
</dbReference>
<evidence type="ECO:0000313" key="12">
    <source>
        <dbReference type="Proteomes" id="UP000886653"/>
    </source>
</evidence>
<gene>
    <name evidence="11" type="ORF">CROQUDRAFT_79403</name>
</gene>
<dbReference type="PROSITE" id="PS50088">
    <property type="entry name" value="ANK_REPEAT"/>
    <property type="match status" value="1"/>
</dbReference>
<evidence type="ECO:0000256" key="9">
    <source>
        <dbReference type="PROSITE-ProRule" id="PRU00023"/>
    </source>
</evidence>
<keyword evidence="5 8" id="KW-0808">Transferase</keyword>
<keyword evidence="9" id="KW-0040">ANK repeat</keyword>
<dbReference type="PROSITE" id="PS50297">
    <property type="entry name" value="ANK_REP_REGION"/>
    <property type="match status" value="1"/>
</dbReference>
<comment type="caution">
    <text evidence="11">The sequence shown here is derived from an EMBL/GenBank/DDBJ whole genome shotgun (WGS) entry which is preliminary data.</text>
</comment>
<reference evidence="11" key="1">
    <citation type="submission" date="2013-11" db="EMBL/GenBank/DDBJ databases">
        <title>Genome sequence of the fusiform rust pathogen reveals effectors for host alternation and coevolution with pine.</title>
        <authorList>
            <consortium name="DOE Joint Genome Institute"/>
            <person name="Smith K."/>
            <person name="Pendleton A."/>
            <person name="Kubisiak T."/>
            <person name="Anderson C."/>
            <person name="Salamov A."/>
            <person name="Aerts A."/>
            <person name="Riley R."/>
            <person name="Clum A."/>
            <person name="Lindquist E."/>
            <person name="Ence D."/>
            <person name="Campbell M."/>
            <person name="Kronenberg Z."/>
            <person name="Feau N."/>
            <person name="Dhillon B."/>
            <person name="Hamelin R."/>
            <person name="Burleigh J."/>
            <person name="Smith J."/>
            <person name="Yandell M."/>
            <person name="Nelson C."/>
            <person name="Grigoriev I."/>
            <person name="Davis J."/>
        </authorList>
    </citation>
    <scope>NUCLEOTIDE SEQUENCE</scope>
    <source>
        <strain evidence="11">G11</strain>
    </source>
</reference>
<organism evidence="11 12">
    <name type="scientific">Cronartium quercuum f. sp. fusiforme G11</name>
    <dbReference type="NCBI Taxonomy" id="708437"/>
    <lineage>
        <taxon>Eukaryota</taxon>
        <taxon>Fungi</taxon>
        <taxon>Dikarya</taxon>
        <taxon>Basidiomycota</taxon>
        <taxon>Pucciniomycotina</taxon>
        <taxon>Pucciniomycetes</taxon>
        <taxon>Pucciniales</taxon>
        <taxon>Coleosporiaceae</taxon>
        <taxon>Cronartium</taxon>
    </lineage>
</organism>
<dbReference type="SUPFAM" id="SSF48403">
    <property type="entry name" value="Ankyrin repeat"/>
    <property type="match status" value="1"/>
</dbReference>
<keyword evidence="4 8" id="KW-0489">Methyltransferase</keyword>
<protein>
    <recommendedName>
        <fullName evidence="8">Arginine N-methyltransferase 2</fullName>
        <ecNumber evidence="8">2.1.1.-</ecNumber>
    </recommendedName>
</protein>
<dbReference type="InterPro" id="IPR036770">
    <property type="entry name" value="Ankyrin_rpt-contain_sf"/>
</dbReference>
<keyword evidence="7 8" id="KW-0539">Nucleus</keyword>
<name>A0A9P6NF65_9BASI</name>
<feature type="domain" description="RMT2" evidence="10">
    <location>
        <begin position="153"/>
        <end position="388"/>
    </location>
</feature>
<dbReference type="SUPFAM" id="SSF53335">
    <property type="entry name" value="S-adenosyl-L-methionine-dependent methyltransferases"/>
    <property type="match status" value="1"/>
</dbReference>
<dbReference type="Proteomes" id="UP000886653">
    <property type="component" value="Unassembled WGS sequence"/>
</dbReference>
<dbReference type="InterPro" id="IPR002110">
    <property type="entry name" value="Ankyrin_rpt"/>
</dbReference>
<dbReference type="Gene3D" id="1.25.40.20">
    <property type="entry name" value="Ankyrin repeat-containing domain"/>
    <property type="match status" value="1"/>
</dbReference>
<evidence type="ECO:0000256" key="2">
    <source>
        <dbReference type="ARBA" id="ARBA00011245"/>
    </source>
</evidence>
<evidence type="ECO:0000256" key="8">
    <source>
        <dbReference type="PIRNR" id="PIRNR038148"/>
    </source>
</evidence>